<evidence type="ECO:0000313" key="2">
    <source>
        <dbReference type="EMBL" id="KAK3760955.1"/>
    </source>
</evidence>
<accession>A0AAE0Z1H4</accession>
<dbReference type="AlphaFoldDB" id="A0AAE0Z1H4"/>
<comment type="caution">
    <text evidence="2">The sequence shown here is derived from an EMBL/GenBank/DDBJ whole genome shotgun (WGS) entry which is preliminary data.</text>
</comment>
<dbReference type="Proteomes" id="UP001283361">
    <property type="component" value="Unassembled WGS sequence"/>
</dbReference>
<evidence type="ECO:0000313" key="3">
    <source>
        <dbReference type="Proteomes" id="UP001283361"/>
    </source>
</evidence>
<sequence length="230" mass="24866">MGWTFTARFKGCEVQAFNKPLSFFICPTIKTLLNLPVFTRCVTSNLWCGLTIYFLPCCNGLCTLLQLPLNVRPSPTSYQTAQQTSSTRVKTSLISRGRAQWAGGEYEQASGSDQNGQLGCLARARAGLKGFRQLDKANTCQVLNPPSEPVITEKRSLPADQLPARTALASGGADLFLSSVDCQALESTLPDPDTFCLAAAPTRSQSSESGQHLVKTRPDQTTARAERGSD</sequence>
<organism evidence="2 3">
    <name type="scientific">Elysia crispata</name>
    <name type="common">lettuce slug</name>
    <dbReference type="NCBI Taxonomy" id="231223"/>
    <lineage>
        <taxon>Eukaryota</taxon>
        <taxon>Metazoa</taxon>
        <taxon>Spiralia</taxon>
        <taxon>Lophotrochozoa</taxon>
        <taxon>Mollusca</taxon>
        <taxon>Gastropoda</taxon>
        <taxon>Heterobranchia</taxon>
        <taxon>Euthyneura</taxon>
        <taxon>Panpulmonata</taxon>
        <taxon>Sacoglossa</taxon>
        <taxon>Placobranchoidea</taxon>
        <taxon>Plakobranchidae</taxon>
        <taxon>Elysia</taxon>
    </lineage>
</organism>
<proteinExistence type="predicted"/>
<keyword evidence="3" id="KW-1185">Reference proteome</keyword>
<feature type="region of interest" description="Disordered" evidence="1">
    <location>
        <begin position="201"/>
        <end position="230"/>
    </location>
</feature>
<protein>
    <submittedName>
        <fullName evidence="2">Uncharacterized protein</fullName>
    </submittedName>
</protein>
<evidence type="ECO:0000256" key="1">
    <source>
        <dbReference type="SAM" id="MobiDB-lite"/>
    </source>
</evidence>
<name>A0AAE0Z1H4_9GAST</name>
<reference evidence="2" key="1">
    <citation type="journal article" date="2023" name="G3 (Bethesda)">
        <title>A reference genome for the long-term kleptoplast-retaining sea slug Elysia crispata morphotype clarki.</title>
        <authorList>
            <person name="Eastman K.E."/>
            <person name="Pendleton A.L."/>
            <person name="Shaikh M.A."/>
            <person name="Suttiyut T."/>
            <person name="Ogas R."/>
            <person name="Tomko P."/>
            <person name="Gavelis G."/>
            <person name="Widhalm J.R."/>
            <person name="Wisecaver J.H."/>
        </authorList>
    </citation>
    <scope>NUCLEOTIDE SEQUENCE</scope>
    <source>
        <strain evidence="2">ECLA1</strain>
    </source>
</reference>
<dbReference type="EMBL" id="JAWDGP010004927">
    <property type="protein sequence ID" value="KAK3760955.1"/>
    <property type="molecule type" value="Genomic_DNA"/>
</dbReference>
<gene>
    <name evidence="2" type="ORF">RRG08_022363</name>
</gene>